<feature type="compositionally biased region" description="Basic and acidic residues" evidence="1">
    <location>
        <begin position="1"/>
        <end position="16"/>
    </location>
</feature>
<dbReference type="EMBL" id="FQNC01000012">
    <property type="protein sequence ID" value="SGY14288.1"/>
    <property type="molecule type" value="Genomic_DNA"/>
</dbReference>
<gene>
    <name evidence="2" type="primary">BQ5605_C010g06129</name>
    <name evidence="2" type="ORF">BQ5605_C010G06129</name>
</gene>
<dbReference type="Proteomes" id="UP000249464">
    <property type="component" value="Unassembled WGS sequence"/>
</dbReference>
<accession>A0A2X0LUS0</accession>
<evidence type="ECO:0000256" key="1">
    <source>
        <dbReference type="SAM" id="MobiDB-lite"/>
    </source>
</evidence>
<dbReference type="AlphaFoldDB" id="A0A2X0LUS0"/>
<sequence length="38" mass="4463">MDCNRNERSSLDEQPHRLRTPLQSLPTLKNLRSARETV</sequence>
<protein>
    <submittedName>
        <fullName evidence="2">BQ5605_C010g06129 protein</fullName>
    </submittedName>
</protein>
<evidence type="ECO:0000313" key="3">
    <source>
        <dbReference type="Proteomes" id="UP000249464"/>
    </source>
</evidence>
<keyword evidence="3" id="KW-1185">Reference proteome</keyword>
<evidence type="ECO:0000313" key="2">
    <source>
        <dbReference type="EMBL" id="SGY14288.1"/>
    </source>
</evidence>
<organism evidence="2 3">
    <name type="scientific">Microbotryum silenes-dioicae</name>
    <dbReference type="NCBI Taxonomy" id="796604"/>
    <lineage>
        <taxon>Eukaryota</taxon>
        <taxon>Fungi</taxon>
        <taxon>Dikarya</taxon>
        <taxon>Basidiomycota</taxon>
        <taxon>Pucciniomycotina</taxon>
        <taxon>Microbotryomycetes</taxon>
        <taxon>Microbotryales</taxon>
        <taxon>Microbotryaceae</taxon>
        <taxon>Microbotryum</taxon>
    </lineage>
</organism>
<reference evidence="2 3" key="1">
    <citation type="submission" date="2016-11" db="EMBL/GenBank/DDBJ databases">
        <authorList>
            <person name="Jaros S."/>
            <person name="Januszkiewicz K."/>
            <person name="Wedrychowicz H."/>
        </authorList>
    </citation>
    <scope>NUCLEOTIDE SEQUENCE [LARGE SCALE GENOMIC DNA]</scope>
</reference>
<name>A0A2X0LUS0_9BASI</name>
<proteinExistence type="predicted"/>
<feature type="region of interest" description="Disordered" evidence="1">
    <location>
        <begin position="1"/>
        <end position="38"/>
    </location>
</feature>